<sequence length="253" mass="25013">MNKNRLSLILAALTAVAIAVGGFFLGVQPQLASASADEAQQTQTDQTNATSRAELDRLRERFTTLDAMQASLDGLRDSVPATADTDAFIRSLDTVAGTSGAAVSSVSVGEAQAYSAPASGTAPATAEAAPGAAASPSATATAEPSAEASPTAPAAPSVTTNPLVTPANFSVIPVSISIEGSYDQALAFTGGVQDGKRLFLITTLTSSSSTSAEDGAPDGAGRQTWTLGGFLYVLSAPAAATASATATATPTAG</sequence>
<dbReference type="Proteomes" id="UP001237823">
    <property type="component" value="Unassembled WGS sequence"/>
</dbReference>
<name>A0ABT7T4S1_9MICO</name>
<organism evidence="2 3">
    <name type="scientific">Curtobacterium citri</name>
    <dbReference type="NCBI Taxonomy" id="3055139"/>
    <lineage>
        <taxon>Bacteria</taxon>
        <taxon>Bacillati</taxon>
        <taxon>Actinomycetota</taxon>
        <taxon>Actinomycetes</taxon>
        <taxon>Micrococcales</taxon>
        <taxon>Microbacteriaceae</taxon>
        <taxon>Curtobacterium</taxon>
    </lineage>
</organism>
<dbReference type="EMBL" id="JAUCML010000003">
    <property type="protein sequence ID" value="MDM7884562.1"/>
    <property type="molecule type" value="Genomic_DNA"/>
</dbReference>
<accession>A0ABT7T4S1</accession>
<feature type="compositionally biased region" description="Low complexity" evidence="1">
    <location>
        <begin position="121"/>
        <end position="157"/>
    </location>
</feature>
<gene>
    <name evidence="2" type="ORF">QUG92_05535</name>
</gene>
<protein>
    <recommendedName>
        <fullName evidence="4">Pilus assembly protein PilO</fullName>
    </recommendedName>
</protein>
<dbReference type="RefSeq" id="WP_289457993.1">
    <property type="nucleotide sequence ID" value="NZ_JAUCML010000003.1"/>
</dbReference>
<evidence type="ECO:0000256" key="1">
    <source>
        <dbReference type="SAM" id="MobiDB-lite"/>
    </source>
</evidence>
<evidence type="ECO:0008006" key="4">
    <source>
        <dbReference type="Google" id="ProtNLM"/>
    </source>
</evidence>
<comment type="caution">
    <text evidence="2">The sequence shown here is derived from an EMBL/GenBank/DDBJ whole genome shotgun (WGS) entry which is preliminary data.</text>
</comment>
<proteinExistence type="predicted"/>
<reference evidence="2 3" key="1">
    <citation type="submission" date="2023-06" db="EMBL/GenBank/DDBJ databases">
        <authorList>
            <person name="Feng G."/>
            <person name="Li J."/>
            <person name="Zhu H."/>
        </authorList>
    </citation>
    <scope>NUCLEOTIDE SEQUENCE [LARGE SCALE GENOMIC DNA]</scope>
    <source>
        <strain evidence="2 3">RHCKG23</strain>
    </source>
</reference>
<feature type="region of interest" description="Disordered" evidence="1">
    <location>
        <begin position="121"/>
        <end position="160"/>
    </location>
</feature>
<evidence type="ECO:0000313" key="3">
    <source>
        <dbReference type="Proteomes" id="UP001237823"/>
    </source>
</evidence>
<keyword evidence="3" id="KW-1185">Reference proteome</keyword>
<evidence type="ECO:0000313" key="2">
    <source>
        <dbReference type="EMBL" id="MDM7884562.1"/>
    </source>
</evidence>